<evidence type="ECO:0000313" key="1">
    <source>
        <dbReference type="EMBL" id="TKV98932.1"/>
    </source>
</evidence>
<accession>A0A4U6TE77</accession>
<organism evidence="1 2">
    <name type="scientific">Setaria viridis</name>
    <name type="common">Green bristlegrass</name>
    <name type="synonym">Setaria italica subsp. viridis</name>
    <dbReference type="NCBI Taxonomy" id="4556"/>
    <lineage>
        <taxon>Eukaryota</taxon>
        <taxon>Viridiplantae</taxon>
        <taxon>Streptophyta</taxon>
        <taxon>Embryophyta</taxon>
        <taxon>Tracheophyta</taxon>
        <taxon>Spermatophyta</taxon>
        <taxon>Magnoliopsida</taxon>
        <taxon>Liliopsida</taxon>
        <taxon>Poales</taxon>
        <taxon>Poaceae</taxon>
        <taxon>PACMAD clade</taxon>
        <taxon>Panicoideae</taxon>
        <taxon>Panicodae</taxon>
        <taxon>Paniceae</taxon>
        <taxon>Cenchrinae</taxon>
        <taxon>Setaria</taxon>
    </lineage>
</organism>
<reference evidence="1" key="1">
    <citation type="submission" date="2019-03" db="EMBL/GenBank/DDBJ databases">
        <title>WGS assembly of Setaria viridis.</title>
        <authorList>
            <person name="Huang P."/>
            <person name="Jenkins J."/>
            <person name="Grimwood J."/>
            <person name="Barry K."/>
            <person name="Healey A."/>
            <person name="Mamidi S."/>
            <person name="Sreedasyam A."/>
            <person name="Shu S."/>
            <person name="Feldman M."/>
            <person name="Wu J."/>
            <person name="Yu Y."/>
            <person name="Chen C."/>
            <person name="Johnson J."/>
            <person name="Rokhsar D."/>
            <person name="Baxter I."/>
            <person name="Schmutz J."/>
            <person name="Brutnell T."/>
            <person name="Kellogg E."/>
        </authorList>
    </citation>
    <scope>NUCLEOTIDE SEQUENCE [LARGE SCALE GENOMIC DNA]</scope>
</reference>
<protein>
    <submittedName>
        <fullName evidence="1">Uncharacterized protein</fullName>
    </submittedName>
</protein>
<evidence type="ECO:0000313" key="2">
    <source>
        <dbReference type="Proteomes" id="UP000298652"/>
    </source>
</evidence>
<dbReference type="Proteomes" id="UP000298652">
    <property type="component" value="Chromosome 8"/>
</dbReference>
<dbReference type="AlphaFoldDB" id="A0A4U6TE77"/>
<gene>
    <name evidence="1" type="ORF">SEVIR_8G006300v2</name>
</gene>
<keyword evidence="2" id="KW-1185">Reference proteome</keyword>
<proteinExistence type="predicted"/>
<name>A0A4U6TE77_SETVI</name>
<sequence>MDLLPLEWLPPAMAMATDGERRRACQMERMRLECKTGKEEGNGRLKGEQVVKKGNRRLCWEARSDGDVVVAGSCFVHANTEE</sequence>
<dbReference type="EMBL" id="CM016559">
    <property type="protein sequence ID" value="TKV98932.1"/>
    <property type="molecule type" value="Genomic_DNA"/>
</dbReference>
<dbReference type="Gramene" id="TKV98932">
    <property type="protein sequence ID" value="TKV98932"/>
    <property type="gene ID" value="SEVIR_8G006300v2"/>
</dbReference>